<reference evidence="2" key="1">
    <citation type="journal article" date="2019" name="Int. J. Syst. Evol. Microbiol.">
        <title>The Global Catalogue of Microorganisms (GCM) 10K type strain sequencing project: providing services to taxonomists for standard genome sequencing and annotation.</title>
        <authorList>
            <consortium name="The Broad Institute Genomics Platform"/>
            <consortium name="The Broad Institute Genome Sequencing Center for Infectious Disease"/>
            <person name="Wu L."/>
            <person name="Ma J."/>
        </authorList>
    </citation>
    <scope>NUCLEOTIDE SEQUENCE [LARGE SCALE GENOMIC DNA]</scope>
    <source>
        <strain evidence="2">JCM 16898</strain>
    </source>
</reference>
<evidence type="ECO:0000313" key="2">
    <source>
        <dbReference type="Proteomes" id="UP001500689"/>
    </source>
</evidence>
<proteinExistence type="predicted"/>
<accession>A0ABP6WQI9</accession>
<organism evidence="1 2">
    <name type="scientific">Amycolatopsis ultiminotia</name>
    <dbReference type="NCBI Taxonomy" id="543629"/>
    <lineage>
        <taxon>Bacteria</taxon>
        <taxon>Bacillati</taxon>
        <taxon>Actinomycetota</taxon>
        <taxon>Actinomycetes</taxon>
        <taxon>Pseudonocardiales</taxon>
        <taxon>Pseudonocardiaceae</taxon>
        <taxon>Amycolatopsis</taxon>
    </lineage>
</organism>
<name>A0ABP6WQI9_9PSEU</name>
<dbReference type="RefSeq" id="WP_344862379.1">
    <property type="nucleotide sequence ID" value="NZ_BAAAZN010000008.1"/>
</dbReference>
<dbReference type="Proteomes" id="UP001500689">
    <property type="component" value="Unassembled WGS sequence"/>
</dbReference>
<comment type="caution">
    <text evidence="1">The sequence shown here is derived from an EMBL/GenBank/DDBJ whole genome shotgun (WGS) entry which is preliminary data.</text>
</comment>
<evidence type="ECO:0000313" key="1">
    <source>
        <dbReference type="EMBL" id="GAA3554383.1"/>
    </source>
</evidence>
<sequence length="86" mass="9408">MSPYLDKAAELLDRVATWNDTYYGRNARHPAFTAYRDNVLKLAEAYAALAAVEAGAVPAGLVHTILDALPDLPTEQPHPVFLPEEC</sequence>
<protein>
    <submittedName>
        <fullName evidence="1">Uncharacterized protein</fullName>
    </submittedName>
</protein>
<gene>
    <name evidence="1" type="ORF">GCM10022222_42550</name>
</gene>
<dbReference type="EMBL" id="BAAAZN010000008">
    <property type="protein sequence ID" value="GAA3554383.1"/>
    <property type="molecule type" value="Genomic_DNA"/>
</dbReference>
<keyword evidence="2" id="KW-1185">Reference proteome</keyword>